<dbReference type="AlphaFoldDB" id="A0AAW8NI20"/>
<organism evidence="1 2">
    <name type="scientific">Pseudarthrobacter oxydans</name>
    <name type="common">Arthrobacter oxydans</name>
    <dbReference type="NCBI Taxonomy" id="1671"/>
    <lineage>
        <taxon>Bacteria</taxon>
        <taxon>Bacillati</taxon>
        <taxon>Actinomycetota</taxon>
        <taxon>Actinomycetes</taxon>
        <taxon>Micrococcales</taxon>
        <taxon>Micrococcaceae</taxon>
        <taxon>Pseudarthrobacter</taxon>
    </lineage>
</organism>
<evidence type="ECO:0000313" key="2">
    <source>
        <dbReference type="Proteomes" id="UP001262032"/>
    </source>
</evidence>
<dbReference type="EMBL" id="JAVDWN010000026">
    <property type="protein sequence ID" value="MDR7166094.1"/>
    <property type="molecule type" value="Genomic_DNA"/>
</dbReference>
<evidence type="ECO:0000313" key="1">
    <source>
        <dbReference type="EMBL" id="MDR7166094.1"/>
    </source>
</evidence>
<dbReference type="Proteomes" id="UP001262032">
    <property type="component" value="Unassembled WGS sequence"/>
</dbReference>
<name>A0AAW8NI20_PSEOX</name>
<dbReference type="RefSeq" id="WP_310114618.1">
    <property type="nucleotide sequence ID" value="NZ_JAVDTN010000026.1"/>
</dbReference>
<proteinExistence type="predicted"/>
<reference evidence="1" key="1">
    <citation type="submission" date="2023-07" db="EMBL/GenBank/DDBJ databases">
        <title>Sorghum-associated microbial communities from plants grown in Nebraska, USA.</title>
        <authorList>
            <person name="Schachtman D."/>
        </authorList>
    </citation>
    <scope>NUCLEOTIDE SEQUENCE</scope>
    <source>
        <strain evidence="1">BE261</strain>
    </source>
</reference>
<sequence length="92" mass="10455">MTKALTREDAVALIIERAALLQPEQILQLVDELPVNIEDAIADFGATVGLSPSERRLLAWHNISIPWELMEYAKVKEFYGPNITVEWPPRNQ</sequence>
<protein>
    <submittedName>
        <fullName evidence="1">Uncharacterized protein</fullName>
    </submittedName>
</protein>
<gene>
    <name evidence="1" type="ORF">J2X12_004148</name>
</gene>
<accession>A0AAW8NI20</accession>
<comment type="caution">
    <text evidence="1">The sequence shown here is derived from an EMBL/GenBank/DDBJ whole genome shotgun (WGS) entry which is preliminary data.</text>
</comment>
<dbReference type="GeneID" id="97424532"/>